<gene>
    <name evidence="15" type="ORF">DPV93_08885</name>
</gene>
<evidence type="ECO:0000256" key="3">
    <source>
        <dbReference type="ARBA" id="ARBA00015915"/>
    </source>
</evidence>
<keyword evidence="5" id="KW-0479">Metal-binding</keyword>
<dbReference type="SUPFAM" id="SSF53807">
    <property type="entry name" value="Helical backbone' metal receptor"/>
    <property type="match status" value="1"/>
</dbReference>
<keyword evidence="4" id="KW-0813">Transport</keyword>
<dbReference type="Proteomes" id="UP000253872">
    <property type="component" value="Unassembled WGS sequence"/>
</dbReference>
<comment type="similarity">
    <text evidence="2">Belongs to the bacterial solute-binding protein 9 family.</text>
</comment>
<keyword evidence="8" id="KW-0862">Zinc</keyword>
<sequence length="314" mass="34306">MLKRTLLSAALLTAASAQANVLTTIKPLGFIAAAITDGVTETEVLLPVSASPHDYSLKPSDVSKLQSADLVVWVGGGMESFLTKSVNNLDSKKVLTLGKVPAIKTLVDATHKEDHDHDHDHGHEHGHDEHHHHEHAHDHDGHDHSRDWHIWLSSDIAILSAEQIAERLTAQYPDKKAKIEENLAKFKTNVADKVAHLKTQLAPVKGKGFYTFHEAYGYFESLYGLKSLGSFTINPTVAPGAKTLGKIKADIKEHKAACLFAEPQFTPKVVESLSKGTQTKVGQLDPLGAKIELGPDAYPQFLQSMADEFSQCLK</sequence>
<feature type="chain" id="PRO_5016877280" description="High-affinity zinc uptake system protein ZnuA" evidence="14">
    <location>
        <begin position="20"/>
        <end position="314"/>
    </location>
</feature>
<keyword evidence="10" id="KW-0406">Ion transport</keyword>
<evidence type="ECO:0000256" key="11">
    <source>
        <dbReference type="ARBA" id="ARBA00023157"/>
    </source>
</evidence>
<accession>A0A369YAM1</accession>
<keyword evidence="11" id="KW-1015">Disulfide bond</keyword>
<feature type="signal peptide" evidence="14">
    <location>
        <begin position="1"/>
        <end position="19"/>
    </location>
</feature>
<evidence type="ECO:0000256" key="1">
    <source>
        <dbReference type="ARBA" id="ARBA00004418"/>
    </source>
</evidence>
<dbReference type="NCBIfam" id="NF007091">
    <property type="entry name" value="PRK09545.1"/>
    <property type="match status" value="1"/>
</dbReference>
<evidence type="ECO:0000256" key="8">
    <source>
        <dbReference type="ARBA" id="ARBA00022833"/>
    </source>
</evidence>
<feature type="region of interest" description="Disordered" evidence="13">
    <location>
        <begin position="111"/>
        <end position="144"/>
    </location>
</feature>
<protein>
    <recommendedName>
        <fullName evidence="3">High-affinity zinc uptake system protein ZnuA</fullName>
    </recommendedName>
</protein>
<dbReference type="RefSeq" id="WP_111403780.1">
    <property type="nucleotide sequence ID" value="NZ_QEPN01000008.1"/>
</dbReference>
<keyword evidence="6 14" id="KW-0732">Signal</keyword>
<comment type="caution">
    <text evidence="15">The sequence shown here is derived from an EMBL/GenBank/DDBJ whole genome shotgun (WGS) entry which is preliminary data.</text>
</comment>
<comment type="function">
    <text evidence="12">Part of the ATP-binding cassette (ABC) transport system ZnuABC involved in zinc import. Binds zinc with high affinity and specificity and delivers it to the membrane permease for translocation into the cytoplasm.</text>
</comment>
<dbReference type="EMBL" id="QEPN01000008">
    <property type="protein sequence ID" value="RDE70282.1"/>
    <property type="molecule type" value="Genomic_DNA"/>
</dbReference>
<keyword evidence="7" id="KW-0574">Periplasm</keyword>
<evidence type="ECO:0000256" key="2">
    <source>
        <dbReference type="ARBA" id="ARBA00011028"/>
    </source>
</evidence>
<dbReference type="InterPro" id="IPR050492">
    <property type="entry name" value="Bact_metal-bind_prot9"/>
</dbReference>
<reference evidence="15 16" key="1">
    <citation type="submission" date="2018-05" db="EMBL/GenBank/DDBJ databases">
        <title>Draft Genome Sequences for a Diverse set of 7 Haemophilus Species.</title>
        <authorList>
            <person name="Nichols M."/>
            <person name="Topaz N."/>
            <person name="Wang X."/>
            <person name="Wang X."/>
            <person name="Boxrud D."/>
        </authorList>
    </citation>
    <scope>NUCLEOTIDE SEQUENCE [LARGE SCALE GENOMIC DNA]</scope>
    <source>
        <strain evidence="15 16">C2002001239</strain>
    </source>
</reference>
<dbReference type="GO" id="GO:0046872">
    <property type="term" value="F:metal ion binding"/>
    <property type="evidence" value="ECO:0007669"/>
    <property type="project" value="UniProtKB-KW"/>
</dbReference>
<name>A0A369YAM1_9PAST</name>
<organism evidence="15 16">
    <name type="scientific">Haemophilus sputorum</name>
    <dbReference type="NCBI Taxonomy" id="1078480"/>
    <lineage>
        <taxon>Bacteria</taxon>
        <taxon>Pseudomonadati</taxon>
        <taxon>Pseudomonadota</taxon>
        <taxon>Gammaproteobacteria</taxon>
        <taxon>Pasteurellales</taxon>
        <taxon>Pasteurellaceae</taxon>
        <taxon>Haemophilus</taxon>
    </lineage>
</organism>
<dbReference type="PANTHER" id="PTHR42953">
    <property type="entry name" value="HIGH-AFFINITY ZINC UPTAKE SYSTEM PROTEIN ZNUA-RELATED"/>
    <property type="match status" value="1"/>
</dbReference>
<dbReference type="STRING" id="1035839.GCA_000238795_01916"/>
<evidence type="ECO:0000313" key="15">
    <source>
        <dbReference type="EMBL" id="RDE70282.1"/>
    </source>
</evidence>
<dbReference type="GO" id="GO:0006829">
    <property type="term" value="P:zinc ion transport"/>
    <property type="evidence" value="ECO:0007669"/>
    <property type="project" value="UniProtKB-KW"/>
</dbReference>
<dbReference type="InterPro" id="IPR006127">
    <property type="entry name" value="ZnuA-like"/>
</dbReference>
<proteinExistence type="inferred from homology"/>
<evidence type="ECO:0000256" key="13">
    <source>
        <dbReference type="SAM" id="MobiDB-lite"/>
    </source>
</evidence>
<evidence type="ECO:0000313" key="16">
    <source>
        <dbReference type="Proteomes" id="UP000253872"/>
    </source>
</evidence>
<evidence type="ECO:0000256" key="10">
    <source>
        <dbReference type="ARBA" id="ARBA00023065"/>
    </source>
</evidence>
<comment type="subcellular location">
    <subcellularLocation>
        <location evidence="1">Periplasm</location>
    </subcellularLocation>
</comment>
<dbReference type="GO" id="GO:0042597">
    <property type="term" value="C:periplasmic space"/>
    <property type="evidence" value="ECO:0007669"/>
    <property type="project" value="UniProtKB-SubCell"/>
</dbReference>
<dbReference type="FunFam" id="3.40.50.1980:FF:000006">
    <property type="entry name" value="Zinc ABC transporter substrate-binding protein ZnuA"/>
    <property type="match status" value="1"/>
</dbReference>
<evidence type="ECO:0000256" key="12">
    <source>
        <dbReference type="ARBA" id="ARBA00045516"/>
    </source>
</evidence>
<evidence type="ECO:0000256" key="7">
    <source>
        <dbReference type="ARBA" id="ARBA00022764"/>
    </source>
</evidence>
<dbReference type="Pfam" id="PF01297">
    <property type="entry name" value="ZnuA"/>
    <property type="match status" value="1"/>
</dbReference>
<keyword evidence="9" id="KW-0864">Zinc transport</keyword>
<evidence type="ECO:0000256" key="4">
    <source>
        <dbReference type="ARBA" id="ARBA00022448"/>
    </source>
</evidence>
<evidence type="ECO:0000256" key="14">
    <source>
        <dbReference type="SAM" id="SignalP"/>
    </source>
</evidence>
<dbReference type="CDD" id="cd01019">
    <property type="entry name" value="ZnuA"/>
    <property type="match status" value="1"/>
</dbReference>
<dbReference type="AlphaFoldDB" id="A0A369YAM1"/>
<evidence type="ECO:0000256" key="5">
    <source>
        <dbReference type="ARBA" id="ARBA00022723"/>
    </source>
</evidence>
<dbReference type="Gene3D" id="3.40.50.1980">
    <property type="entry name" value="Nitrogenase molybdenum iron protein domain"/>
    <property type="match status" value="2"/>
</dbReference>
<dbReference type="InterPro" id="IPR035520">
    <property type="entry name" value="ZnuA"/>
</dbReference>
<dbReference type="PANTHER" id="PTHR42953:SF3">
    <property type="entry name" value="HIGH-AFFINITY ZINC UPTAKE SYSTEM PROTEIN ZNUA"/>
    <property type="match status" value="1"/>
</dbReference>
<evidence type="ECO:0000256" key="6">
    <source>
        <dbReference type="ARBA" id="ARBA00022729"/>
    </source>
</evidence>
<evidence type="ECO:0000256" key="9">
    <source>
        <dbReference type="ARBA" id="ARBA00022906"/>
    </source>
</evidence>